<dbReference type="PANTHER" id="PTHR39344">
    <property type="entry name" value="UPF0182 PROTEIN SLL1060"/>
    <property type="match status" value="1"/>
</dbReference>
<feature type="region of interest" description="Disordered" evidence="6">
    <location>
        <begin position="528"/>
        <end position="580"/>
    </location>
</feature>
<comment type="caution">
    <text evidence="7">The sequence shown here is derived from an EMBL/GenBank/DDBJ whole genome shotgun (WGS) entry which is preliminary data.</text>
</comment>
<dbReference type="EMBL" id="BEHT01000023">
    <property type="protein sequence ID" value="GBC99219.1"/>
    <property type="molecule type" value="Genomic_DNA"/>
</dbReference>
<evidence type="ECO:0000256" key="2">
    <source>
        <dbReference type="ARBA" id="ARBA00022692"/>
    </source>
</evidence>
<evidence type="ECO:0000313" key="7">
    <source>
        <dbReference type="EMBL" id="GBC99219.1"/>
    </source>
</evidence>
<gene>
    <name evidence="7" type="ORF">HRbin17_01741</name>
</gene>
<comment type="similarity">
    <text evidence="5">Belongs to the UPF0182 family.</text>
</comment>
<dbReference type="Pfam" id="PF03699">
    <property type="entry name" value="UPF0182"/>
    <property type="match status" value="2"/>
</dbReference>
<dbReference type="Proteomes" id="UP000236173">
    <property type="component" value="Unassembled WGS sequence"/>
</dbReference>
<evidence type="ECO:0000256" key="6">
    <source>
        <dbReference type="SAM" id="MobiDB-lite"/>
    </source>
</evidence>
<keyword evidence="1 5" id="KW-1003">Cell membrane</keyword>
<dbReference type="GO" id="GO:0005576">
    <property type="term" value="C:extracellular region"/>
    <property type="evidence" value="ECO:0007669"/>
    <property type="project" value="TreeGrafter"/>
</dbReference>
<evidence type="ECO:0000256" key="5">
    <source>
        <dbReference type="HAMAP-Rule" id="MF_01600"/>
    </source>
</evidence>
<dbReference type="GO" id="GO:0005886">
    <property type="term" value="C:plasma membrane"/>
    <property type="evidence" value="ECO:0007669"/>
    <property type="project" value="UniProtKB-SubCell"/>
</dbReference>
<feature type="transmembrane region" description="Helical" evidence="5">
    <location>
        <begin position="324"/>
        <end position="349"/>
    </location>
</feature>
<protein>
    <recommendedName>
        <fullName evidence="5">UPF0182 protein HRbin17_01741</fullName>
    </recommendedName>
</protein>
<feature type="compositionally biased region" description="Low complexity" evidence="6">
    <location>
        <begin position="529"/>
        <end position="547"/>
    </location>
</feature>
<reference evidence="8" key="1">
    <citation type="submission" date="2017-09" db="EMBL/GenBank/DDBJ databases">
        <title>Metaegenomics of thermophilic ammonia-oxidizing enrichment culture.</title>
        <authorList>
            <person name="Kato S."/>
            <person name="Suzuki K."/>
        </authorList>
    </citation>
    <scope>NUCLEOTIDE SEQUENCE [LARGE SCALE GENOMIC DNA]</scope>
</reference>
<dbReference type="AlphaFoldDB" id="A0A2H5XDF3"/>
<evidence type="ECO:0000256" key="1">
    <source>
        <dbReference type="ARBA" id="ARBA00022475"/>
    </source>
</evidence>
<feature type="transmembrane region" description="Helical" evidence="5">
    <location>
        <begin position="245"/>
        <end position="267"/>
    </location>
</feature>
<sequence>MPPTCALSPLQKVLHRAVMVGYSVAKFGRWASTDDKLRQGARHARGHRILERSQKVLVALIGVGVAFLLTLKLLSLWAEGLWFASEGYRAVFVRIMVLRTALFVLCGAWFFALVYLPYYLARGAATRVPMPLRAKLFDDMDKVLVDAAIDRWALWGSLGLSIVAGLIASGRWVHLVHFLYAQPFGIADPIFGHDVSLYAFRLPFGRFLVTFTFFGLLFGLIGMLLRLRYEELLRFEETGMEAPAFAARPLLAVTAAFLFVLAIGQWLGRYGILLSKRGVVFGAGFSDVYGTLPGYWTLTLATLAGAGVCLWLMRTGDLRPLRWVALAIVLVWVGGRVVLPATLQAFVVVPNERTIERRFLRYNIQMTRFAYGLDGVKEASHPGDPVPTPDELRQHLSALDNVRLWDIEPLLDYLNQTQALRGYYGFSSVDYDRYIINGRLRQVAIGTRELFLPPDLRRWVNERLRYTHGYGVVVLPVNEFTGEGAPNYFIKDIPPQIAPAAPFRLRYPQVYFGEFVFPEERLQRQPFVRRPSAQQARAPAANPAIPAGQPPPSPTPTPPEGTPEATSNAPPPSSEPTQLVPVPDYVLVRTSEPEFDYPLEGQQRWQTTTYTADAGVPIGSWWRRLLFAARFTDLNLLLTTAIRPDTRLLMYRRVLDRVQAIAPFLLIDPDPYPVITPEGRIVWMVDAYTATNQFPYSQPLSPFVPVNYLRNAVKVTVDAYTGRMHFYAFDERDPILRVYRRAFPELFRPRAAMPDALKAHIRYPRALFYAQAQLLRRYHMTDPDQFYQNEDAWEIAREQRTVAEAGEQAPPMRPYYIVMRSPDDGKDRFLLLLPFTPIERRNLVAWMVAHCDYDRYGELFVYRFPRGRLVDGPQLVSARINAHPVISQQLNLWNQVGSRVVWGSMFVLPLGNSLLFVQPLYLQAEQTKLPELKRVIVATGKRVAMGTDLWDALRQLFGQPIGDHRFAGAPAPSFAPSSPPPSPRPEQASESQLVKALLQAENARRRGDWAAYEHYYRQALELAQKTAGKRQ</sequence>
<keyword evidence="4 5" id="KW-0472">Membrane</keyword>
<feature type="region of interest" description="Disordered" evidence="6">
    <location>
        <begin position="968"/>
        <end position="993"/>
    </location>
</feature>
<organism evidence="7 8">
    <name type="scientific">Candidatus Fervidibacter japonicus</name>
    <dbReference type="NCBI Taxonomy" id="2035412"/>
    <lineage>
        <taxon>Bacteria</taxon>
        <taxon>Candidatus Fervidibacterota</taxon>
        <taxon>Candidatus Fervidibacter</taxon>
    </lineage>
</organism>
<evidence type="ECO:0000313" key="8">
    <source>
        <dbReference type="Proteomes" id="UP000236173"/>
    </source>
</evidence>
<proteinExistence type="inferred from homology"/>
<feature type="transmembrane region" description="Helical" evidence="5">
    <location>
        <begin position="152"/>
        <end position="173"/>
    </location>
</feature>
<accession>A0A2H5XDF3</accession>
<dbReference type="PANTHER" id="PTHR39344:SF1">
    <property type="entry name" value="UPF0182 PROTEIN SLL1060"/>
    <property type="match status" value="1"/>
</dbReference>
<evidence type="ECO:0000256" key="3">
    <source>
        <dbReference type="ARBA" id="ARBA00022989"/>
    </source>
</evidence>
<keyword evidence="2 5" id="KW-0812">Transmembrane</keyword>
<feature type="transmembrane region" description="Helical" evidence="5">
    <location>
        <begin position="204"/>
        <end position="225"/>
    </location>
</feature>
<feature type="compositionally biased region" description="Pro residues" evidence="6">
    <location>
        <begin position="548"/>
        <end position="561"/>
    </location>
</feature>
<comment type="subcellular location">
    <subcellularLocation>
        <location evidence="5">Cell membrane</location>
        <topology evidence="5">Multi-pass membrane protein</topology>
    </subcellularLocation>
</comment>
<feature type="transmembrane region" description="Helical" evidence="5">
    <location>
        <begin position="56"/>
        <end position="77"/>
    </location>
</feature>
<name>A0A2H5XDF3_9BACT</name>
<feature type="transmembrane region" description="Helical" evidence="5">
    <location>
        <begin position="97"/>
        <end position="120"/>
    </location>
</feature>
<dbReference type="HAMAP" id="MF_01600">
    <property type="entry name" value="UPF0182"/>
    <property type="match status" value="1"/>
</dbReference>
<dbReference type="InterPro" id="IPR005372">
    <property type="entry name" value="UPF0182"/>
</dbReference>
<keyword evidence="3 5" id="KW-1133">Transmembrane helix</keyword>
<evidence type="ECO:0000256" key="4">
    <source>
        <dbReference type="ARBA" id="ARBA00023136"/>
    </source>
</evidence>
<feature type="transmembrane region" description="Helical" evidence="5">
    <location>
        <begin position="294"/>
        <end position="312"/>
    </location>
</feature>